<organism evidence="2 3">
    <name type="scientific">Candidatus Phaeomarinibacter ectocarpi</name>
    <dbReference type="NCBI Taxonomy" id="1458461"/>
    <lineage>
        <taxon>Bacteria</taxon>
        <taxon>Pseudomonadati</taxon>
        <taxon>Pseudomonadota</taxon>
        <taxon>Alphaproteobacteria</taxon>
        <taxon>Hyphomicrobiales</taxon>
        <taxon>Parvibaculaceae</taxon>
        <taxon>Candidatus Phaeomarinibacter</taxon>
    </lineage>
</organism>
<keyword evidence="3" id="KW-1185">Reference proteome</keyword>
<protein>
    <submittedName>
        <fullName evidence="2">Uncharacterized protein DUF547</fullName>
    </submittedName>
</protein>
<dbReference type="PANTHER" id="PTHR46361:SF3">
    <property type="entry name" value="ELECTRON CARRIER_ PROTEIN DISULFIDE OXIDOREDUCTASE"/>
    <property type="match status" value="1"/>
</dbReference>
<dbReference type="EMBL" id="HG966617">
    <property type="protein sequence ID" value="CDO58266.1"/>
    <property type="molecule type" value="Genomic_DNA"/>
</dbReference>
<dbReference type="STRING" id="1458461.BN1012_Phect52"/>
<reference evidence="2 3" key="1">
    <citation type="journal article" date="2014" name="Front. Genet.">
        <title>Genome and metabolic network of "Candidatus Phaeomarinobacter ectocarpi" Ec32, a new candidate genus of Alphaproteobacteria frequently associated with brown algae.</title>
        <authorList>
            <person name="Dittami S.M."/>
            <person name="Barbeyron T."/>
            <person name="Boyen C."/>
            <person name="Cambefort J."/>
            <person name="Collet G."/>
            <person name="Delage L."/>
            <person name="Gobet A."/>
            <person name="Groisillier A."/>
            <person name="Leblanc C."/>
            <person name="Michel G."/>
            <person name="Scornet D."/>
            <person name="Siegel A."/>
            <person name="Tapia J.E."/>
            <person name="Tonon T."/>
        </authorList>
    </citation>
    <scope>NUCLEOTIDE SEQUENCE [LARGE SCALE GENOMIC DNA]</scope>
    <source>
        <strain evidence="2 3">Ec32</strain>
    </source>
</reference>
<proteinExistence type="predicted"/>
<sequence length="301" mass="32977">MIHMPSAQTSNDLPAPRGFLSAALLSAAVVLGFSLVTPIQPAQAADLAEIFEEHDPMSTKTVDHSQWASLLTSYVSLGSDGITRVDYAALGENAADVEKLGAYIDLLQETKVSGLNKDEQFAFWANLYNAVTVEVILEHYPVRSIRDISISPGLFSTGPWGKKLVTVEDEELSLDNIEHDIMRENWDEPRVHYAVNCASYGCPNLALEPFTGKKLEAQLEKAAKDYVNHPRGVSFDGNKLTISKIYDWYGKDFGATKAAQLKSIAKHADPDLADKLNAHSGRVSYDYDWSLNDTANGPDGS</sequence>
<evidence type="ECO:0000259" key="1">
    <source>
        <dbReference type="Pfam" id="PF04784"/>
    </source>
</evidence>
<dbReference type="RefSeq" id="WP_052534248.1">
    <property type="nucleotide sequence ID" value="NZ_HG966617.1"/>
</dbReference>
<evidence type="ECO:0000313" key="2">
    <source>
        <dbReference type="EMBL" id="CDO58266.1"/>
    </source>
</evidence>
<name>X5MLC3_9HYPH</name>
<dbReference type="AlphaFoldDB" id="X5MLC3"/>
<gene>
    <name evidence="2" type="ORF">BN1012_Phect52</name>
</gene>
<feature type="domain" description="DUF547" evidence="1">
    <location>
        <begin position="113"/>
        <end position="227"/>
    </location>
</feature>
<evidence type="ECO:0000313" key="3">
    <source>
        <dbReference type="Proteomes" id="UP000032160"/>
    </source>
</evidence>
<dbReference type="InterPro" id="IPR006869">
    <property type="entry name" value="DUF547"/>
</dbReference>
<dbReference type="HOGENOM" id="CLU_054137_1_1_5"/>
<accession>X5MLC3</accession>
<dbReference type="Pfam" id="PF04784">
    <property type="entry name" value="DUF547"/>
    <property type="match status" value="1"/>
</dbReference>
<dbReference type="PANTHER" id="PTHR46361">
    <property type="entry name" value="ELECTRON CARRIER/ PROTEIN DISULFIDE OXIDOREDUCTASE"/>
    <property type="match status" value="1"/>
</dbReference>
<dbReference type="Proteomes" id="UP000032160">
    <property type="component" value="Chromosome I"/>
</dbReference>
<dbReference type="KEGG" id="pect:BN1012_Phect52"/>